<dbReference type="InterPro" id="IPR017941">
    <property type="entry name" value="Rieske_2Fe-2S"/>
</dbReference>
<dbReference type="InterPro" id="IPR036922">
    <property type="entry name" value="Rieske_2Fe-2S_sf"/>
</dbReference>
<proteinExistence type="predicted"/>
<gene>
    <name evidence="8" type="ORF">FPZ41_02345</name>
</gene>
<dbReference type="EMBL" id="VMNX01000003">
    <property type="protein sequence ID" value="MPY47495.1"/>
    <property type="molecule type" value="Genomic_DNA"/>
</dbReference>
<dbReference type="GO" id="GO:0016705">
    <property type="term" value="F:oxidoreductase activity, acting on paired donors, with incorporation or reduction of molecular oxygen"/>
    <property type="evidence" value="ECO:0007669"/>
    <property type="project" value="UniProtKB-ARBA"/>
</dbReference>
<evidence type="ECO:0000256" key="2">
    <source>
        <dbReference type="ARBA" id="ARBA00022714"/>
    </source>
</evidence>
<dbReference type="InterPro" id="IPR015879">
    <property type="entry name" value="Ring_hydroxy_dOase_asu_C_dom"/>
</dbReference>
<keyword evidence="5" id="KW-0408">Iron</keyword>
<organism evidence="8 9">
    <name type="scientific">Streptomyces acidicola</name>
    <dbReference type="NCBI Taxonomy" id="2596892"/>
    <lineage>
        <taxon>Bacteria</taxon>
        <taxon>Bacillati</taxon>
        <taxon>Actinomycetota</taxon>
        <taxon>Actinomycetes</taxon>
        <taxon>Kitasatosporales</taxon>
        <taxon>Streptomycetaceae</taxon>
        <taxon>Streptomyces</taxon>
    </lineage>
</organism>
<dbReference type="CDD" id="cd03469">
    <property type="entry name" value="Rieske_RO_Alpha_N"/>
    <property type="match status" value="1"/>
</dbReference>
<keyword evidence="6" id="KW-0411">Iron-sulfur</keyword>
<evidence type="ECO:0000313" key="9">
    <source>
        <dbReference type="Proteomes" id="UP000373149"/>
    </source>
</evidence>
<dbReference type="Gene3D" id="3.90.380.10">
    <property type="entry name" value="Naphthalene 1,2-dioxygenase Alpha Subunit, Chain A, domain 1"/>
    <property type="match status" value="2"/>
</dbReference>
<dbReference type="Gene3D" id="2.102.10.10">
    <property type="entry name" value="Rieske [2Fe-2S] iron-sulphur domain"/>
    <property type="match status" value="1"/>
</dbReference>
<dbReference type="SUPFAM" id="SSF50022">
    <property type="entry name" value="ISP domain"/>
    <property type="match status" value="1"/>
</dbReference>
<dbReference type="AlphaFoldDB" id="A0A5N8WMN4"/>
<accession>A0A5N8WMN4</accession>
<dbReference type="CDD" id="cd00680">
    <property type="entry name" value="RHO_alpha_C"/>
    <property type="match status" value="1"/>
</dbReference>
<dbReference type="PROSITE" id="PS51296">
    <property type="entry name" value="RIESKE"/>
    <property type="match status" value="1"/>
</dbReference>
<keyword evidence="8" id="KW-0223">Dioxygenase</keyword>
<dbReference type="PANTHER" id="PTHR43756:SF5">
    <property type="entry name" value="CHOLINE MONOOXYGENASE, CHLOROPLASTIC"/>
    <property type="match status" value="1"/>
</dbReference>
<comment type="caution">
    <text evidence="8">The sequence shown here is derived from an EMBL/GenBank/DDBJ whole genome shotgun (WGS) entry which is preliminary data.</text>
</comment>
<dbReference type="GO" id="GO:0005506">
    <property type="term" value="F:iron ion binding"/>
    <property type="evidence" value="ECO:0007669"/>
    <property type="project" value="InterPro"/>
</dbReference>
<evidence type="ECO:0000256" key="6">
    <source>
        <dbReference type="ARBA" id="ARBA00023014"/>
    </source>
</evidence>
<name>A0A5N8WMN4_9ACTN</name>
<keyword evidence="4" id="KW-0560">Oxidoreductase</keyword>
<dbReference type="InterPro" id="IPR001663">
    <property type="entry name" value="Rng_hydr_dOase-A"/>
</dbReference>
<evidence type="ECO:0000256" key="3">
    <source>
        <dbReference type="ARBA" id="ARBA00022723"/>
    </source>
</evidence>
<dbReference type="Pfam" id="PF00848">
    <property type="entry name" value="Ring_hydroxyl_A"/>
    <property type="match status" value="1"/>
</dbReference>
<evidence type="ECO:0000256" key="5">
    <source>
        <dbReference type="ARBA" id="ARBA00023004"/>
    </source>
</evidence>
<sequence length="375" mass="42659">MTQTPQKTGLTAAERQYPLPPSRLDVSVYRDPDRYRAEIEAIFHRSWFPVHPSSDLPTARDFLTWDQLGQSVVITRLDDGSVAAWHNVCQHRGARLVDGSGHCGRARFTCPWHGFVYDLEGAVSSVPLRESFDEDALRGLRSPAVRVREWGGWIWLTLSGAAPPLEDYLGEIGRQLAGYGLEGFSTRFRTSVRLKVNWKIVMDAFNETWHVPFTHRDTLAGMVMWRDAVIRLASPHSWMTLPIRGFTQRAAPSADHRESHLCHYLVFPNTIFSCFPTHLQMWSAWPVSVDETLLCAYEVVGPPPAGRTEEEWQRHNERDWRQFLDVLGEDSEVINNIATVAGSLGFRHSMLNTAESRLTAFHREVAERIGEEEPA</sequence>
<evidence type="ECO:0000256" key="1">
    <source>
        <dbReference type="ARBA" id="ARBA00001962"/>
    </source>
</evidence>
<dbReference type="SUPFAM" id="SSF55961">
    <property type="entry name" value="Bet v1-like"/>
    <property type="match status" value="1"/>
</dbReference>
<comment type="cofactor">
    <cofactor evidence="1">
        <name>Fe cation</name>
        <dbReference type="ChEBI" id="CHEBI:24875"/>
    </cofactor>
</comment>
<feature type="domain" description="Rieske" evidence="7">
    <location>
        <begin position="47"/>
        <end position="156"/>
    </location>
</feature>
<dbReference type="GO" id="GO:0004497">
    <property type="term" value="F:monooxygenase activity"/>
    <property type="evidence" value="ECO:0007669"/>
    <property type="project" value="UniProtKB-ARBA"/>
</dbReference>
<keyword evidence="2" id="KW-0001">2Fe-2S</keyword>
<reference evidence="8 9" key="1">
    <citation type="submission" date="2019-09" db="EMBL/GenBank/DDBJ databases">
        <authorList>
            <person name="Duangmal K."/>
            <person name="Teo W.F.A."/>
            <person name="Lipun K."/>
        </authorList>
    </citation>
    <scope>NUCLEOTIDE SEQUENCE [LARGE SCALE GENOMIC DNA]</scope>
    <source>
        <strain evidence="8 9">K1PN6</strain>
    </source>
</reference>
<dbReference type="PRINTS" id="PR00090">
    <property type="entry name" value="RNGDIOXGNASE"/>
</dbReference>
<dbReference type="GO" id="GO:0051537">
    <property type="term" value="F:2 iron, 2 sulfur cluster binding"/>
    <property type="evidence" value="ECO:0007669"/>
    <property type="project" value="UniProtKB-KW"/>
</dbReference>
<dbReference type="PANTHER" id="PTHR43756">
    <property type="entry name" value="CHOLINE MONOOXYGENASE, CHLOROPLASTIC"/>
    <property type="match status" value="1"/>
</dbReference>
<evidence type="ECO:0000256" key="4">
    <source>
        <dbReference type="ARBA" id="ARBA00023002"/>
    </source>
</evidence>
<evidence type="ECO:0000313" key="8">
    <source>
        <dbReference type="EMBL" id="MPY47495.1"/>
    </source>
</evidence>
<dbReference type="Proteomes" id="UP000373149">
    <property type="component" value="Unassembled WGS sequence"/>
</dbReference>
<protein>
    <submittedName>
        <fullName evidence="8">Aromatic ring-hydroxylating dioxygenase subunit alpha</fullName>
    </submittedName>
</protein>
<keyword evidence="3" id="KW-0479">Metal-binding</keyword>
<evidence type="ECO:0000259" key="7">
    <source>
        <dbReference type="PROSITE" id="PS51296"/>
    </source>
</evidence>
<dbReference type="RefSeq" id="WP_322619735.1">
    <property type="nucleotide sequence ID" value="NZ_VMNX01000003.1"/>
</dbReference>
<dbReference type="Pfam" id="PF00355">
    <property type="entry name" value="Rieske"/>
    <property type="match status" value="1"/>
</dbReference>
<keyword evidence="9" id="KW-1185">Reference proteome</keyword>
<dbReference type="GO" id="GO:0051213">
    <property type="term" value="F:dioxygenase activity"/>
    <property type="evidence" value="ECO:0007669"/>
    <property type="project" value="UniProtKB-KW"/>
</dbReference>